<evidence type="ECO:0000313" key="2">
    <source>
        <dbReference type="EMBL" id="GBB96969.1"/>
    </source>
</evidence>
<dbReference type="Proteomes" id="UP000247702">
    <property type="component" value="Unassembled WGS sequence"/>
</dbReference>
<keyword evidence="3" id="KW-1185">Reference proteome</keyword>
<proteinExistence type="predicted"/>
<name>A0A2Z6RI52_9GLOM</name>
<organism evidence="2 3">
    <name type="scientific">Rhizophagus clarus</name>
    <dbReference type="NCBI Taxonomy" id="94130"/>
    <lineage>
        <taxon>Eukaryota</taxon>
        <taxon>Fungi</taxon>
        <taxon>Fungi incertae sedis</taxon>
        <taxon>Mucoromycota</taxon>
        <taxon>Glomeromycotina</taxon>
        <taxon>Glomeromycetes</taxon>
        <taxon>Glomerales</taxon>
        <taxon>Glomeraceae</taxon>
        <taxon>Rhizophagus</taxon>
    </lineage>
</organism>
<evidence type="ECO:0000256" key="1">
    <source>
        <dbReference type="SAM" id="MobiDB-lite"/>
    </source>
</evidence>
<reference evidence="2 3" key="1">
    <citation type="submission" date="2017-11" db="EMBL/GenBank/DDBJ databases">
        <title>The genome of Rhizophagus clarus HR1 reveals common genetic basis of auxotrophy among arbuscular mycorrhizal fungi.</title>
        <authorList>
            <person name="Kobayashi Y."/>
        </authorList>
    </citation>
    <scope>NUCLEOTIDE SEQUENCE [LARGE SCALE GENOMIC DNA]</scope>
    <source>
        <strain evidence="2 3">HR1</strain>
    </source>
</reference>
<evidence type="ECO:0000313" key="3">
    <source>
        <dbReference type="Proteomes" id="UP000247702"/>
    </source>
</evidence>
<accession>A0A2Z6RI52</accession>
<sequence>MVSNERSASGTVSTFLKKTNQKKSQYSGIHVFRFDIEVLHQVQIEQFRKPSTGKVIIDKRKRPLNEVQSVSQQNK</sequence>
<feature type="region of interest" description="Disordered" evidence="1">
    <location>
        <begin position="1"/>
        <end position="24"/>
    </location>
</feature>
<gene>
    <name evidence="2" type="ORF">RclHR1_28850004</name>
</gene>
<protein>
    <submittedName>
        <fullName evidence="2">Uncharacterized protein</fullName>
    </submittedName>
</protein>
<comment type="caution">
    <text evidence="2">The sequence shown here is derived from an EMBL/GenBank/DDBJ whole genome shotgun (WGS) entry which is preliminary data.</text>
</comment>
<dbReference type="EMBL" id="BEXD01002096">
    <property type="protein sequence ID" value="GBB96969.1"/>
    <property type="molecule type" value="Genomic_DNA"/>
</dbReference>
<dbReference type="AlphaFoldDB" id="A0A2Z6RI52"/>